<dbReference type="HOGENOM" id="CLU_2936545_0_0_3"/>
<dbReference type="AlphaFoldDB" id="F4XSF4"/>
<organism evidence="2 3">
    <name type="scientific">Moorena producens 3L</name>
    <dbReference type="NCBI Taxonomy" id="489825"/>
    <lineage>
        <taxon>Bacteria</taxon>
        <taxon>Bacillati</taxon>
        <taxon>Cyanobacteriota</taxon>
        <taxon>Cyanophyceae</taxon>
        <taxon>Coleofasciculales</taxon>
        <taxon>Coleofasciculaceae</taxon>
        <taxon>Moorena</taxon>
    </lineage>
</organism>
<evidence type="ECO:0000313" key="2">
    <source>
        <dbReference type="EMBL" id="EGJ32474.1"/>
    </source>
</evidence>
<protein>
    <submittedName>
        <fullName evidence="2">Uncharacterized protein</fullName>
    </submittedName>
</protein>
<accession>F4XSF4</accession>
<evidence type="ECO:0000313" key="3">
    <source>
        <dbReference type="Proteomes" id="UP000003959"/>
    </source>
</evidence>
<gene>
    <name evidence="2" type="ORF">LYNGBM3L_17330</name>
</gene>
<name>F4XSF4_9CYAN</name>
<sequence>MEARFPREELNYGVAPQVLTMHLHSLPTIKAPLSKVSSPGETTAIASGGNPQDRNGAFDP</sequence>
<proteinExistence type="predicted"/>
<dbReference type="Proteomes" id="UP000003959">
    <property type="component" value="Unassembled WGS sequence"/>
</dbReference>
<reference evidence="3" key="1">
    <citation type="journal article" date="2011" name="Proc. Natl. Acad. Sci. U.S.A.">
        <title>Genomic insights into the physiology and ecology of the marine filamentous cyanobacterium Lyngbya majuscula.</title>
        <authorList>
            <person name="Jones A.C."/>
            <person name="Monroe E.A."/>
            <person name="Podell S."/>
            <person name="Hess W.R."/>
            <person name="Klages S."/>
            <person name="Esquenazi E."/>
            <person name="Niessen S."/>
            <person name="Hoover H."/>
            <person name="Rothmann M."/>
            <person name="Lasken R.S."/>
            <person name="Yates J.R.III."/>
            <person name="Reinhardt R."/>
            <person name="Kube M."/>
            <person name="Burkart M.D."/>
            <person name="Allen E.E."/>
            <person name="Dorrestein P.C."/>
            <person name="Gerwick W.H."/>
            <person name="Gerwick L."/>
        </authorList>
    </citation>
    <scope>NUCLEOTIDE SEQUENCE [LARGE SCALE GENOMIC DNA]</scope>
    <source>
        <strain evidence="3">3L</strain>
    </source>
</reference>
<dbReference type="EMBL" id="GL890921">
    <property type="protein sequence ID" value="EGJ32474.1"/>
    <property type="molecule type" value="Genomic_DNA"/>
</dbReference>
<evidence type="ECO:0000256" key="1">
    <source>
        <dbReference type="SAM" id="MobiDB-lite"/>
    </source>
</evidence>
<keyword evidence="3" id="KW-1185">Reference proteome</keyword>
<feature type="compositionally biased region" description="Polar residues" evidence="1">
    <location>
        <begin position="35"/>
        <end position="53"/>
    </location>
</feature>
<feature type="region of interest" description="Disordered" evidence="1">
    <location>
        <begin position="32"/>
        <end position="60"/>
    </location>
</feature>